<evidence type="ECO:0000313" key="7">
    <source>
        <dbReference type="Proteomes" id="UP001556220"/>
    </source>
</evidence>
<feature type="transmembrane region" description="Helical" evidence="4">
    <location>
        <begin position="305"/>
        <end position="323"/>
    </location>
</feature>
<dbReference type="Pfam" id="PF07690">
    <property type="entry name" value="MFS_1"/>
    <property type="match status" value="1"/>
</dbReference>
<feature type="transmembrane region" description="Helical" evidence="4">
    <location>
        <begin position="119"/>
        <end position="140"/>
    </location>
</feature>
<sequence length="418" mass="44403">MPIQAVRNLLGNAAGSRSLSVSPEWKVLGGFGVIMMLSGGALWASTLGIFLAPLERDLGWSQTQIYLGVTICYLTTPVFALLVGWLLDRGHARRIIIGAVLMEALVFLGMSRMGHGIGIYYALCILMFGTVLGVTPVPLTKVINSWFVDKRGMALGVLFSLNYAGAMVAPLAALSMIGQLGWRHTYAAFGALVLILAMGAALLWVRVNPEQTLPVAEIVPHKPVAGQRRALLEAIRQKEFLIVAVWLVLYGYSFNSISFHLVPMLEEYGLSAAKAAVAQGLVGLGGLSGNLLAGVLLDRIRASRLATLFALFPLAGIVMLALWPSQASGYVMAVSLGLAVGSEGTILMYLGGRLFAPAILGTVMALLVIVVTIGAASGPAVAALLHDHFGSYHQLLALNALTFLVSALMPFGLKAYRY</sequence>
<dbReference type="EMBL" id="JBFOHK010000006">
    <property type="protein sequence ID" value="MEW9573816.1"/>
    <property type="molecule type" value="Genomic_DNA"/>
</dbReference>
<dbReference type="Gene3D" id="1.20.1250.20">
    <property type="entry name" value="MFS general substrate transporter like domains"/>
    <property type="match status" value="2"/>
</dbReference>
<dbReference type="PANTHER" id="PTHR11360">
    <property type="entry name" value="MONOCARBOXYLATE TRANSPORTER"/>
    <property type="match status" value="1"/>
</dbReference>
<dbReference type="InterPro" id="IPR020846">
    <property type="entry name" value="MFS_dom"/>
</dbReference>
<name>A0ABV3QL13_9GAMM</name>
<evidence type="ECO:0000313" key="6">
    <source>
        <dbReference type="EMBL" id="MEW9573816.1"/>
    </source>
</evidence>
<keyword evidence="3 4" id="KW-0472">Membrane</keyword>
<keyword evidence="2 4" id="KW-1133">Transmembrane helix</keyword>
<dbReference type="SUPFAM" id="SSF103473">
    <property type="entry name" value="MFS general substrate transporter"/>
    <property type="match status" value="1"/>
</dbReference>
<dbReference type="InterPro" id="IPR050327">
    <property type="entry name" value="Proton-linked_MCT"/>
</dbReference>
<feature type="transmembrane region" description="Helical" evidence="4">
    <location>
        <begin position="363"/>
        <end position="385"/>
    </location>
</feature>
<dbReference type="PROSITE" id="PS50850">
    <property type="entry name" value="MFS"/>
    <property type="match status" value="1"/>
</dbReference>
<proteinExistence type="predicted"/>
<feature type="transmembrane region" description="Helical" evidence="4">
    <location>
        <begin position="329"/>
        <end position="351"/>
    </location>
</feature>
<dbReference type="InterPro" id="IPR011701">
    <property type="entry name" value="MFS"/>
</dbReference>
<dbReference type="RefSeq" id="WP_367855870.1">
    <property type="nucleotide sequence ID" value="NZ_JBFOHK010000006.1"/>
</dbReference>
<keyword evidence="1 4" id="KW-0812">Transmembrane</keyword>
<feature type="transmembrane region" description="Helical" evidence="4">
    <location>
        <begin position="186"/>
        <end position="205"/>
    </location>
</feature>
<protein>
    <submittedName>
        <fullName evidence="6">MFS transporter</fullName>
    </submittedName>
</protein>
<comment type="caution">
    <text evidence="6">The sequence shown here is derived from an EMBL/GenBank/DDBJ whole genome shotgun (WGS) entry which is preliminary data.</text>
</comment>
<evidence type="ECO:0000256" key="4">
    <source>
        <dbReference type="SAM" id="Phobius"/>
    </source>
</evidence>
<keyword evidence="7" id="KW-1185">Reference proteome</keyword>
<evidence type="ECO:0000259" key="5">
    <source>
        <dbReference type="PROSITE" id="PS50850"/>
    </source>
</evidence>
<gene>
    <name evidence="6" type="ORF">ABQJ54_18845</name>
</gene>
<feature type="transmembrane region" description="Helical" evidence="4">
    <location>
        <begin position="152"/>
        <end position="174"/>
    </location>
</feature>
<reference evidence="6 7" key="1">
    <citation type="submission" date="2024-06" db="EMBL/GenBank/DDBJ databases">
        <authorList>
            <person name="Woo H."/>
        </authorList>
    </citation>
    <scope>NUCLEOTIDE SEQUENCE [LARGE SCALE GENOMIC DNA]</scope>
    <source>
        <strain evidence="6 7">Si-c</strain>
    </source>
</reference>
<dbReference type="InterPro" id="IPR036259">
    <property type="entry name" value="MFS_trans_sf"/>
</dbReference>
<accession>A0ABV3QL13</accession>
<dbReference type="PANTHER" id="PTHR11360:SF284">
    <property type="entry name" value="EG:103B4.3 PROTEIN-RELATED"/>
    <property type="match status" value="1"/>
</dbReference>
<dbReference type="Proteomes" id="UP001556220">
    <property type="component" value="Unassembled WGS sequence"/>
</dbReference>
<feature type="transmembrane region" description="Helical" evidence="4">
    <location>
        <begin position="65"/>
        <end position="87"/>
    </location>
</feature>
<evidence type="ECO:0000256" key="1">
    <source>
        <dbReference type="ARBA" id="ARBA00022692"/>
    </source>
</evidence>
<feature type="transmembrane region" description="Helical" evidence="4">
    <location>
        <begin position="240"/>
        <end position="262"/>
    </location>
</feature>
<feature type="transmembrane region" description="Helical" evidence="4">
    <location>
        <begin position="391"/>
        <end position="413"/>
    </location>
</feature>
<evidence type="ECO:0000256" key="2">
    <source>
        <dbReference type="ARBA" id="ARBA00022989"/>
    </source>
</evidence>
<evidence type="ECO:0000256" key="3">
    <source>
        <dbReference type="ARBA" id="ARBA00023136"/>
    </source>
</evidence>
<feature type="transmembrane region" description="Helical" evidence="4">
    <location>
        <begin position="94"/>
        <end position="113"/>
    </location>
</feature>
<feature type="transmembrane region" description="Helical" evidence="4">
    <location>
        <begin position="268"/>
        <end position="293"/>
    </location>
</feature>
<organism evidence="6 7">
    <name type="scientific">Rhodanobacter lycopersici</name>
    <dbReference type="NCBI Taxonomy" id="3162487"/>
    <lineage>
        <taxon>Bacteria</taxon>
        <taxon>Pseudomonadati</taxon>
        <taxon>Pseudomonadota</taxon>
        <taxon>Gammaproteobacteria</taxon>
        <taxon>Lysobacterales</taxon>
        <taxon>Rhodanobacteraceae</taxon>
        <taxon>Rhodanobacter</taxon>
    </lineage>
</organism>
<feature type="transmembrane region" description="Helical" evidence="4">
    <location>
        <begin position="27"/>
        <end position="53"/>
    </location>
</feature>
<feature type="domain" description="Major facilitator superfamily (MFS) profile" evidence="5">
    <location>
        <begin position="18"/>
        <end position="418"/>
    </location>
</feature>